<feature type="compositionally biased region" description="Polar residues" evidence="1">
    <location>
        <begin position="382"/>
        <end position="397"/>
    </location>
</feature>
<proteinExistence type="predicted"/>
<sequence length="504" mass="55270">MPGWGWGREVVLHQDRLAPYHPLVQAAAEAAGNSLNCSMSKHQLGNLQPPNSSQIFHQMGQLQLLQDPHAFPESPFSNNSSSPMACLFQNIQVSLPESILDPNKQMSTQSGMTAFPELSGMASLLQLQDGLCKLQPQGLGPSAGLHGSEGLPGGRGESVDTIYRAMVDAASKSMHVVITTMVSGTTQTSPVPALSAMSAFTTSIGKPINLPHAINAVIHSCRGLHQQAEPQPCPQPPWSGRPRKDCEQGKSTTEGGEAHKLFRSPGSGTRQRQWEVEPEANGHALWWGDEFLECSTHVRSSLQVERPNSLAPTESPHEYEPLLLPLTPAAFLDQGFRFKNCKQVALNFKERLEQTVEHCAHMNGRPHIMGRGYGDVLGPPRQNLTAEDQSPSSSTSLEGPLVKDIVHYNGYYNGCMPSPSDTKSLSSEEDLRHLDSPSSNLLQYRPLTFNMGDLVWHQIKGFPPCQVHNPDMQNSEQDKVEPERLKTLTEDLQALNGATKRKRK</sequence>
<feature type="region of interest" description="Disordered" evidence="1">
    <location>
        <begin position="227"/>
        <end position="273"/>
    </location>
</feature>
<evidence type="ECO:0000256" key="1">
    <source>
        <dbReference type="SAM" id="MobiDB-lite"/>
    </source>
</evidence>
<accession>A0AAD7SE48</accession>
<evidence type="ECO:0000313" key="3">
    <source>
        <dbReference type="Proteomes" id="UP001221898"/>
    </source>
</evidence>
<dbReference type="GO" id="GO:0003682">
    <property type="term" value="F:chromatin binding"/>
    <property type="evidence" value="ECO:0007669"/>
    <property type="project" value="TreeGrafter"/>
</dbReference>
<dbReference type="GO" id="GO:0005634">
    <property type="term" value="C:nucleus"/>
    <property type="evidence" value="ECO:0007669"/>
    <property type="project" value="TreeGrafter"/>
</dbReference>
<feature type="region of interest" description="Disordered" evidence="1">
    <location>
        <begin position="375"/>
        <end position="399"/>
    </location>
</feature>
<dbReference type="PANTHER" id="PTHR16112:SF18">
    <property type="entry name" value="METHYL-CPG-BINDING DOMAIN PROTEIN 5"/>
    <property type="match status" value="1"/>
</dbReference>
<dbReference type="EMBL" id="JAINUG010000074">
    <property type="protein sequence ID" value="KAJ8400922.1"/>
    <property type="molecule type" value="Genomic_DNA"/>
</dbReference>
<dbReference type="PANTHER" id="PTHR16112">
    <property type="entry name" value="METHYL-CPG BINDING PROTEIN, DROSOPHILA"/>
    <property type="match status" value="1"/>
</dbReference>
<keyword evidence="3" id="KW-1185">Reference proteome</keyword>
<comment type="caution">
    <text evidence="2">The sequence shown here is derived from an EMBL/GenBank/DDBJ whole genome shotgun (WGS) entry which is preliminary data.</text>
</comment>
<gene>
    <name evidence="2" type="ORF">AAFF_G00392760</name>
</gene>
<protein>
    <submittedName>
        <fullName evidence="2">Uncharacterized protein</fullName>
    </submittedName>
</protein>
<dbReference type="AlphaFoldDB" id="A0AAD7SE48"/>
<reference evidence="2" key="1">
    <citation type="journal article" date="2023" name="Science">
        <title>Genome structures resolve the early diversification of teleost fishes.</title>
        <authorList>
            <person name="Parey E."/>
            <person name="Louis A."/>
            <person name="Montfort J."/>
            <person name="Bouchez O."/>
            <person name="Roques C."/>
            <person name="Iampietro C."/>
            <person name="Lluch J."/>
            <person name="Castinel A."/>
            <person name="Donnadieu C."/>
            <person name="Desvignes T."/>
            <person name="Floi Bucao C."/>
            <person name="Jouanno E."/>
            <person name="Wen M."/>
            <person name="Mejri S."/>
            <person name="Dirks R."/>
            <person name="Jansen H."/>
            <person name="Henkel C."/>
            <person name="Chen W.J."/>
            <person name="Zahm M."/>
            <person name="Cabau C."/>
            <person name="Klopp C."/>
            <person name="Thompson A.W."/>
            <person name="Robinson-Rechavi M."/>
            <person name="Braasch I."/>
            <person name="Lecointre G."/>
            <person name="Bobe J."/>
            <person name="Postlethwait J.H."/>
            <person name="Berthelot C."/>
            <person name="Roest Crollius H."/>
            <person name="Guiguen Y."/>
        </authorList>
    </citation>
    <scope>NUCLEOTIDE SEQUENCE</scope>
    <source>
        <strain evidence="2">NC1722</strain>
    </source>
</reference>
<name>A0AAD7SE48_9TELE</name>
<organism evidence="2 3">
    <name type="scientific">Aldrovandia affinis</name>
    <dbReference type="NCBI Taxonomy" id="143900"/>
    <lineage>
        <taxon>Eukaryota</taxon>
        <taxon>Metazoa</taxon>
        <taxon>Chordata</taxon>
        <taxon>Craniata</taxon>
        <taxon>Vertebrata</taxon>
        <taxon>Euteleostomi</taxon>
        <taxon>Actinopterygii</taxon>
        <taxon>Neopterygii</taxon>
        <taxon>Teleostei</taxon>
        <taxon>Notacanthiformes</taxon>
        <taxon>Halosauridae</taxon>
        <taxon>Aldrovandia</taxon>
    </lineage>
</organism>
<dbReference type="Proteomes" id="UP001221898">
    <property type="component" value="Unassembled WGS sequence"/>
</dbReference>
<dbReference type="GO" id="GO:0010369">
    <property type="term" value="C:chromocenter"/>
    <property type="evidence" value="ECO:0007669"/>
    <property type="project" value="TreeGrafter"/>
</dbReference>
<evidence type="ECO:0000313" key="2">
    <source>
        <dbReference type="EMBL" id="KAJ8400922.1"/>
    </source>
</evidence>